<protein>
    <recommendedName>
        <fullName evidence="6">Glycolate oxidase iron-sulfur subunit</fullName>
        <ecNumber evidence="6">1.1.99.14</ecNumber>
    </recommendedName>
</protein>
<dbReference type="GO" id="GO:0046872">
    <property type="term" value="F:metal ion binding"/>
    <property type="evidence" value="ECO:0007669"/>
    <property type="project" value="UniProtKB-UniRule"/>
</dbReference>
<dbReference type="PIRSF" id="PIRSF000139">
    <property type="entry name" value="Glc_ox_4Fe-4S"/>
    <property type="match status" value="1"/>
</dbReference>
<evidence type="ECO:0000313" key="8">
    <source>
        <dbReference type="EMBL" id="MBU2788867.1"/>
    </source>
</evidence>
<evidence type="ECO:0000256" key="2">
    <source>
        <dbReference type="ARBA" id="ARBA00022723"/>
    </source>
</evidence>
<dbReference type="EC" id="1.1.99.14" evidence="6"/>
<keyword evidence="1 6" id="KW-0004">4Fe-4S</keyword>
<dbReference type="InterPro" id="IPR017896">
    <property type="entry name" value="4Fe4S_Fe-S-bd"/>
</dbReference>
<keyword evidence="2 6" id="KW-0479">Metal-binding</keyword>
<sequence length="421" mass="46410">MQCEIAPNFHNDEDMAEAEAILRSCVHCGFCTATCPTYQILGDELDGPRGRIYLIKEFLAGAPTSSESLTHLDRCLLCRACETTCPSGVRYARLVEIGRRNLEPHLGRPASERLQRALLRSIIPYPQRLRPLLQIAQCVKVVLREDWARQIPDCPAPTAASELEGSKQPRVLLLAGCVQSVSTPATNLALQKILDYLQIPWRVPATAGCCGALSLHLSAEEEALGFMRRNIDAWWPWIEQGAQAILVSASGCGAMVKEYGQALQHDPAYAEKARRIAELARDPGEWLLEEKFEFPSFAPSQRKVAFHSPCSLQHAQRLSGKIEILLQRVGYDLVPVADAHLCCGSAGSYSLLQPDLAKELRERKLSCLEAKAPDCIATANVGCQLHLQQEAGVPVRHWLELLADALPETLRAGERQSPTQA</sequence>
<feature type="domain" description="4Fe-4S ferredoxin-type" evidence="7">
    <location>
        <begin position="66"/>
        <end position="95"/>
    </location>
</feature>
<keyword evidence="6" id="KW-0813">Transport</keyword>
<dbReference type="PROSITE" id="PS00198">
    <property type="entry name" value="4FE4S_FER_1"/>
    <property type="match status" value="1"/>
</dbReference>
<comment type="cofactor">
    <cofactor evidence="6">
        <name>[4Fe-4S] cluster</name>
        <dbReference type="ChEBI" id="CHEBI:49883"/>
    </cofactor>
    <text evidence="6">Binds 2 [4Fe-4S] clusters.</text>
</comment>
<dbReference type="PANTHER" id="PTHR32479:SF17">
    <property type="entry name" value="GLYCOLATE OXIDASE IRON-SULFUR SUBUNIT"/>
    <property type="match status" value="1"/>
</dbReference>
<dbReference type="SUPFAM" id="SSF46548">
    <property type="entry name" value="alpha-helical ferredoxin"/>
    <property type="match status" value="1"/>
</dbReference>
<dbReference type="Pfam" id="PF02754">
    <property type="entry name" value="CCG"/>
    <property type="match status" value="2"/>
</dbReference>
<dbReference type="NCBIfam" id="NF008434">
    <property type="entry name" value="PRK11274.1"/>
    <property type="match status" value="1"/>
</dbReference>
<dbReference type="InterPro" id="IPR004017">
    <property type="entry name" value="Cys_rich_dom"/>
</dbReference>
<dbReference type="Pfam" id="PF13183">
    <property type="entry name" value="Fer4_8"/>
    <property type="match status" value="1"/>
</dbReference>
<keyword evidence="9" id="KW-1185">Reference proteome</keyword>
<keyword evidence="6" id="KW-0249">Electron transport</keyword>
<evidence type="ECO:0000256" key="6">
    <source>
        <dbReference type="PIRNR" id="PIRNR000139"/>
    </source>
</evidence>
<evidence type="ECO:0000256" key="3">
    <source>
        <dbReference type="ARBA" id="ARBA00022737"/>
    </source>
</evidence>
<comment type="function">
    <text evidence="6">Component of a complex that catalyzes the oxidation of glycolate to glyoxylate.</text>
</comment>
<comment type="caution">
    <text evidence="8">The sequence shown here is derived from an EMBL/GenBank/DDBJ whole genome shotgun (WGS) entry which is preliminary data.</text>
</comment>
<dbReference type="AlphaFoldDB" id="A0AAE2YR59"/>
<keyword evidence="4 6" id="KW-0408">Iron</keyword>
<evidence type="ECO:0000256" key="4">
    <source>
        <dbReference type="ARBA" id="ARBA00023004"/>
    </source>
</evidence>
<keyword evidence="3" id="KW-0677">Repeat</keyword>
<dbReference type="GO" id="GO:0051539">
    <property type="term" value="F:4 iron, 4 sulfur cluster binding"/>
    <property type="evidence" value="ECO:0007669"/>
    <property type="project" value="UniProtKB-UniRule"/>
</dbReference>
<evidence type="ECO:0000259" key="7">
    <source>
        <dbReference type="PROSITE" id="PS51379"/>
    </source>
</evidence>
<dbReference type="RefSeq" id="WP_215870941.1">
    <property type="nucleotide sequence ID" value="NZ_JAAXYO010000165.1"/>
</dbReference>
<dbReference type="PANTHER" id="PTHR32479">
    <property type="entry name" value="GLYCOLATE OXIDASE IRON-SULFUR SUBUNIT"/>
    <property type="match status" value="1"/>
</dbReference>
<comment type="catalytic activity">
    <reaction evidence="6">
        <text>(R)-lactate + A = pyruvate + AH2</text>
        <dbReference type="Rhea" id="RHEA:15089"/>
        <dbReference type="ChEBI" id="CHEBI:13193"/>
        <dbReference type="ChEBI" id="CHEBI:15361"/>
        <dbReference type="ChEBI" id="CHEBI:16004"/>
        <dbReference type="ChEBI" id="CHEBI:17499"/>
    </reaction>
</comment>
<keyword evidence="8" id="KW-0560">Oxidoreductase</keyword>
<organism evidence="8 9">
    <name type="scientific">Igneacidithiobacillus copahuensis</name>
    <dbReference type="NCBI Taxonomy" id="2724909"/>
    <lineage>
        <taxon>Bacteria</taxon>
        <taxon>Pseudomonadati</taxon>
        <taxon>Pseudomonadota</taxon>
        <taxon>Acidithiobacillia</taxon>
        <taxon>Acidithiobacillales</taxon>
        <taxon>Acidithiobacillaceae</taxon>
        <taxon>Igneacidithiobacillus</taxon>
    </lineage>
</organism>
<dbReference type="EMBL" id="JAAXYO010000165">
    <property type="protein sequence ID" value="MBU2788867.1"/>
    <property type="molecule type" value="Genomic_DNA"/>
</dbReference>
<keyword evidence="5 6" id="KW-0411">Iron-sulfur</keyword>
<evidence type="ECO:0000256" key="1">
    <source>
        <dbReference type="ARBA" id="ARBA00022485"/>
    </source>
</evidence>
<dbReference type="InterPro" id="IPR009051">
    <property type="entry name" value="Helical_ferredxn"/>
</dbReference>
<accession>A0AAE2YR59</accession>
<name>A0AAE2YR59_9PROT</name>
<dbReference type="InterPro" id="IPR012257">
    <property type="entry name" value="Glc_ox_4Fe-4S"/>
</dbReference>
<reference evidence="8" key="1">
    <citation type="journal article" date="2021" name="ISME J.">
        <title>Genomic evolution of the class Acidithiobacillia: deep-branching Proteobacteria living in extreme acidic conditions.</title>
        <authorList>
            <person name="Moya-Beltran A."/>
            <person name="Beard S."/>
            <person name="Rojas-Villalobos C."/>
            <person name="Issotta F."/>
            <person name="Gallardo Y."/>
            <person name="Ulloa R."/>
            <person name="Giaveno A."/>
            <person name="Degli Esposti M."/>
            <person name="Johnson D.B."/>
            <person name="Quatrini R."/>
        </authorList>
    </citation>
    <scope>NUCLEOTIDE SEQUENCE</scope>
    <source>
        <strain evidence="8">VAN18-1</strain>
    </source>
</reference>
<dbReference type="Proteomes" id="UP001197378">
    <property type="component" value="Unassembled WGS sequence"/>
</dbReference>
<comment type="catalytic activity">
    <reaction evidence="6">
        <text>glycolate + A = glyoxylate + AH2</text>
        <dbReference type="Rhea" id="RHEA:21264"/>
        <dbReference type="ChEBI" id="CHEBI:13193"/>
        <dbReference type="ChEBI" id="CHEBI:17499"/>
        <dbReference type="ChEBI" id="CHEBI:29805"/>
        <dbReference type="ChEBI" id="CHEBI:36655"/>
        <dbReference type="EC" id="1.1.99.14"/>
    </reaction>
</comment>
<evidence type="ECO:0000256" key="5">
    <source>
        <dbReference type="ARBA" id="ARBA00023014"/>
    </source>
</evidence>
<proteinExistence type="predicted"/>
<dbReference type="InterPro" id="IPR017900">
    <property type="entry name" value="4Fe4S_Fe_S_CS"/>
</dbReference>
<dbReference type="GO" id="GO:0019154">
    <property type="term" value="F:glycolate dehydrogenase activity"/>
    <property type="evidence" value="ECO:0007669"/>
    <property type="project" value="UniProtKB-EC"/>
</dbReference>
<feature type="domain" description="4Fe-4S ferredoxin-type" evidence="7">
    <location>
        <begin position="16"/>
        <end position="47"/>
    </location>
</feature>
<dbReference type="Gene3D" id="1.10.1060.10">
    <property type="entry name" value="Alpha-helical ferredoxin"/>
    <property type="match status" value="1"/>
</dbReference>
<gene>
    <name evidence="8" type="primary">glcF</name>
    <name evidence="8" type="ORF">HFQ13_11765</name>
</gene>
<dbReference type="PROSITE" id="PS51379">
    <property type="entry name" value="4FE4S_FER_2"/>
    <property type="match status" value="2"/>
</dbReference>
<evidence type="ECO:0000313" key="9">
    <source>
        <dbReference type="Proteomes" id="UP001197378"/>
    </source>
</evidence>